<dbReference type="CDD" id="cd02440">
    <property type="entry name" value="AdoMet_MTases"/>
    <property type="match status" value="1"/>
</dbReference>
<dbReference type="EMBL" id="WEGH01000002">
    <property type="protein sequence ID" value="MQY05106.1"/>
    <property type="molecule type" value="Genomic_DNA"/>
</dbReference>
<dbReference type="Proteomes" id="UP000487268">
    <property type="component" value="Unassembled WGS sequence"/>
</dbReference>
<evidence type="ECO:0008006" key="3">
    <source>
        <dbReference type="Google" id="ProtNLM"/>
    </source>
</evidence>
<sequence>MKPPVSRHACEARVYDRLLGGKDNYLPDRTLAGELLELQPHLETAARENRAFLARAVAVLGGLGVRQFLDIGCGLPTGDNVHQIAARHAPGARTVYVDHDPIVITHARAIMADDSDVTAFQADLRKPAELLGLAAATLDWDRPVAVLLGAVVHHLPGADDPAGVVAELRAALPPGGALVLTHATADVLPTRTAAAAARYGKGCGTVLTPRTRRQITAYFDGLTLLPPGVVLTAQWRARSANPARSLMYGGVGLHS</sequence>
<dbReference type="AlphaFoldDB" id="A0A7K0BVK8"/>
<comment type="caution">
    <text evidence="1">The sequence shown here is derived from an EMBL/GenBank/DDBJ whole genome shotgun (WGS) entry which is preliminary data.</text>
</comment>
<dbReference type="OrthoDB" id="3467661at2"/>
<dbReference type="RefSeq" id="WP_153533225.1">
    <property type="nucleotide sequence ID" value="NZ_WEGH01000002.1"/>
</dbReference>
<dbReference type="SUPFAM" id="SSF53335">
    <property type="entry name" value="S-adenosyl-L-methionine-dependent methyltransferases"/>
    <property type="match status" value="1"/>
</dbReference>
<dbReference type="InterPro" id="IPR006764">
    <property type="entry name" value="SAM_dep_MeTrfase_SAV2177_type"/>
</dbReference>
<reference evidence="1 2" key="1">
    <citation type="submission" date="2019-10" db="EMBL/GenBank/DDBJ databases">
        <title>Actinomadura rubteroloni sp. nov. and Actinomadura macrotermitis sp. nov., isolated from the gut of fungus growing-termite Macrotermes natalensis.</title>
        <authorList>
            <person name="Benndorf R."/>
            <person name="Martin K."/>
            <person name="Kuefner M."/>
            <person name="De Beer W."/>
            <person name="Kaster A.-K."/>
            <person name="Vollmers J."/>
            <person name="Poulsen M."/>
            <person name="Beemelmanns C."/>
        </authorList>
    </citation>
    <scope>NUCLEOTIDE SEQUENCE [LARGE SCALE GENOMIC DNA]</scope>
    <source>
        <strain evidence="1 2">RB68</strain>
    </source>
</reference>
<gene>
    <name evidence="1" type="ORF">ACRB68_31730</name>
</gene>
<evidence type="ECO:0000313" key="1">
    <source>
        <dbReference type="EMBL" id="MQY05106.1"/>
    </source>
</evidence>
<dbReference type="PIRSF" id="PIRSF017393">
    <property type="entry name" value="MTase_SAV2177"/>
    <property type="match status" value="1"/>
</dbReference>
<protein>
    <recommendedName>
        <fullName evidence="3">SAM-dependent methyltransferase</fullName>
    </recommendedName>
</protein>
<accession>A0A7K0BVK8</accession>
<organism evidence="1 2">
    <name type="scientific">Actinomadura macrotermitis</name>
    <dbReference type="NCBI Taxonomy" id="2585200"/>
    <lineage>
        <taxon>Bacteria</taxon>
        <taxon>Bacillati</taxon>
        <taxon>Actinomycetota</taxon>
        <taxon>Actinomycetes</taxon>
        <taxon>Streptosporangiales</taxon>
        <taxon>Thermomonosporaceae</taxon>
        <taxon>Actinomadura</taxon>
    </lineage>
</organism>
<dbReference type="Pfam" id="PF04672">
    <property type="entry name" value="Methyltransf_19"/>
    <property type="match status" value="1"/>
</dbReference>
<evidence type="ECO:0000313" key="2">
    <source>
        <dbReference type="Proteomes" id="UP000487268"/>
    </source>
</evidence>
<keyword evidence="2" id="KW-1185">Reference proteome</keyword>
<dbReference type="InterPro" id="IPR029063">
    <property type="entry name" value="SAM-dependent_MTases_sf"/>
</dbReference>
<dbReference type="Gene3D" id="3.40.50.150">
    <property type="entry name" value="Vaccinia Virus protein VP39"/>
    <property type="match status" value="1"/>
</dbReference>
<name>A0A7K0BVK8_9ACTN</name>
<proteinExistence type="predicted"/>